<dbReference type="RefSeq" id="WP_127758950.1">
    <property type="nucleotide sequence ID" value="NZ_CP026095.1"/>
</dbReference>
<feature type="compositionally biased region" description="Acidic residues" evidence="1">
    <location>
        <begin position="122"/>
        <end position="144"/>
    </location>
</feature>
<keyword evidence="2" id="KW-0732">Signal</keyword>
<evidence type="ECO:0000313" key="4">
    <source>
        <dbReference type="Proteomes" id="UP000283095"/>
    </source>
</evidence>
<dbReference type="OrthoDB" id="2839948at2"/>
<name>A0A3Q9RL13_9BACI</name>
<dbReference type="KEGG" id="pasa:BAOM_0587"/>
<proteinExistence type="predicted"/>
<gene>
    <name evidence="3" type="ORF">BAOM_0587</name>
</gene>
<evidence type="ECO:0000256" key="2">
    <source>
        <dbReference type="SAM" id="SignalP"/>
    </source>
</evidence>
<feature type="compositionally biased region" description="Low complexity" evidence="1">
    <location>
        <begin position="169"/>
        <end position="186"/>
    </location>
</feature>
<feature type="compositionally biased region" description="Basic and acidic residues" evidence="1">
    <location>
        <begin position="149"/>
        <end position="168"/>
    </location>
</feature>
<dbReference type="PROSITE" id="PS51257">
    <property type="entry name" value="PROKAR_LIPOPROTEIN"/>
    <property type="match status" value="1"/>
</dbReference>
<dbReference type="EMBL" id="CP026095">
    <property type="protein sequence ID" value="AZV41219.1"/>
    <property type="molecule type" value="Genomic_DNA"/>
</dbReference>
<organism evidence="3 4">
    <name type="scientific">Peribacillus asahii</name>
    <dbReference type="NCBI Taxonomy" id="228899"/>
    <lineage>
        <taxon>Bacteria</taxon>
        <taxon>Bacillati</taxon>
        <taxon>Bacillota</taxon>
        <taxon>Bacilli</taxon>
        <taxon>Bacillales</taxon>
        <taxon>Bacillaceae</taxon>
        <taxon>Peribacillus</taxon>
    </lineage>
</organism>
<reference evidence="3 4" key="1">
    <citation type="submission" date="2018-01" db="EMBL/GenBank/DDBJ databases">
        <title>Bacillus asahii Genome sequencing and assembly.</title>
        <authorList>
            <person name="Jiang H."/>
            <person name="Feng Y."/>
            <person name="Zhao F."/>
            <person name="Lin X."/>
        </authorList>
    </citation>
    <scope>NUCLEOTIDE SEQUENCE [LARGE SCALE GENOMIC DNA]</scope>
    <source>
        <strain evidence="3 4">OM18</strain>
    </source>
</reference>
<feature type="region of interest" description="Disordered" evidence="1">
    <location>
        <begin position="119"/>
        <end position="205"/>
    </location>
</feature>
<feature type="compositionally biased region" description="Basic and acidic residues" evidence="1">
    <location>
        <begin position="189"/>
        <end position="205"/>
    </location>
</feature>
<feature type="chain" id="PRO_5043702885" evidence="2">
    <location>
        <begin position="23"/>
        <end position="273"/>
    </location>
</feature>
<feature type="signal peptide" evidence="2">
    <location>
        <begin position="1"/>
        <end position="22"/>
    </location>
</feature>
<dbReference type="AlphaFoldDB" id="A0A3Q9RL13"/>
<sequence length="273" mass="31138">MRKRVTALVVLTFLLMVAGCTSREYDANMDLGKEQVQEENYLEAYDAFTLAYKDQETDEAKELMELSKYLADGISHYEEKDFEAALTAFEKGAGYEAKTKLGKKMVKIADEWVTKIDHMNEDSSDAVEEETLSPEEEAALEEQNIEVPADVKEPEKNEVNTEPKKAENDSNSSDSSNSSNSSNSSSADVPKDQDQNKEDSKKLTVQEAEQLVKDFIEIEDYPYLRVQYDHDDEKGDYIFQVFESVEDNEYGHTATWGWYGVNPKTKEVYDIMQ</sequence>
<dbReference type="Proteomes" id="UP000283095">
    <property type="component" value="Chromosome"/>
</dbReference>
<evidence type="ECO:0000313" key="3">
    <source>
        <dbReference type="EMBL" id="AZV41219.1"/>
    </source>
</evidence>
<protein>
    <submittedName>
        <fullName evidence="3">Uncharacterized protein</fullName>
    </submittedName>
</protein>
<accession>A0A3Q9RL13</accession>
<evidence type="ECO:0000256" key="1">
    <source>
        <dbReference type="SAM" id="MobiDB-lite"/>
    </source>
</evidence>